<dbReference type="Gene3D" id="2.40.30.10">
    <property type="entry name" value="Translation factors"/>
    <property type="match status" value="1"/>
</dbReference>
<protein>
    <submittedName>
        <fullName evidence="2">Siderophore-interacting protein</fullName>
    </submittedName>
</protein>
<proteinExistence type="predicted"/>
<dbReference type="CDD" id="cd06193">
    <property type="entry name" value="siderophore_interacting"/>
    <property type="match status" value="1"/>
</dbReference>
<dbReference type="PROSITE" id="PS51384">
    <property type="entry name" value="FAD_FR"/>
    <property type="match status" value="1"/>
</dbReference>
<dbReference type="InterPro" id="IPR039261">
    <property type="entry name" value="FNR_nucleotide-bd"/>
</dbReference>
<dbReference type="InterPro" id="IPR007037">
    <property type="entry name" value="SIP_rossman_dom"/>
</dbReference>
<dbReference type="InterPro" id="IPR017927">
    <property type="entry name" value="FAD-bd_FR_type"/>
</dbReference>
<dbReference type="RefSeq" id="WP_253762341.1">
    <property type="nucleotide sequence ID" value="NZ_JAMZDZ010000001.1"/>
</dbReference>
<dbReference type="InterPro" id="IPR013113">
    <property type="entry name" value="SIP_FAD-bd"/>
</dbReference>
<comment type="caution">
    <text evidence="2">The sequence shown here is derived from an EMBL/GenBank/DDBJ whole genome shotgun (WGS) entry which is preliminary data.</text>
</comment>
<keyword evidence="3" id="KW-1185">Reference proteome</keyword>
<evidence type="ECO:0000313" key="3">
    <source>
        <dbReference type="Proteomes" id="UP001595816"/>
    </source>
</evidence>
<dbReference type="InterPro" id="IPR017938">
    <property type="entry name" value="Riboflavin_synthase-like_b-brl"/>
</dbReference>
<gene>
    <name evidence="2" type="ORF">ACFOZ4_23315</name>
</gene>
<evidence type="ECO:0000313" key="2">
    <source>
        <dbReference type="EMBL" id="MFC4133549.1"/>
    </source>
</evidence>
<dbReference type="Gene3D" id="3.40.50.80">
    <property type="entry name" value="Nucleotide-binding domain of ferredoxin-NADP reductase (FNR) module"/>
    <property type="match status" value="1"/>
</dbReference>
<dbReference type="EMBL" id="JBHSAY010000012">
    <property type="protein sequence ID" value="MFC4133549.1"/>
    <property type="molecule type" value="Genomic_DNA"/>
</dbReference>
<accession>A0ABV8LSN7</accession>
<dbReference type="Proteomes" id="UP001595816">
    <property type="component" value="Unassembled WGS sequence"/>
</dbReference>
<dbReference type="Pfam" id="PF08021">
    <property type="entry name" value="FAD_binding_9"/>
    <property type="match status" value="1"/>
</dbReference>
<feature type="domain" description="FAD-binding FR-type" evidence="1">
    <location>
        <begin position="4"/>
        <end position="131"/>
    </location>
</feature>
<sequence>MSPFRIFPVRVARVTPLSPSFVRVTLKGESLRDFADNGYDQRFKLLLPLPGRGVSDLPTTGDWYAQWRALPTERQNPIRTYTVRAVRTVPAEVDFDVALHGVTGPASKWASEVQPGDELAVYGPDARYDGVHGGIDFHPPAVLGSVLLAGDETAVPAIAGILERLPADAQGVALMEVPVAGDHLPIAAPAGVTVTWLPRDGQTHGVRLIEAVRAAAERMLPVPVGANSSTLEDVDVDQQLLWEVPETVPDGRYAWLAGEAAVIKTLRRALVTEYGLDRGSVAFMGYWRQGKAEGA</sequence>
<reference evidence="3" key="1">
    <citation type="journal article" date="2019" name="Int. J. Syst. Evol. Microbiol.">
        <title>The Global Catalogue of Microorganisms (GCM) 10K type strain sequencing project: providing services to taxonomists for standard genome sequencing and annotation.</title>
        <authorList>
            <consortium name="The Broad Institute Genomics Platform"/>
            <consortium name="The Broad Institute Genome Sequencing Center for Infectious Disease"/>
            <person name="Wu L."/>
            <person name="Ma J."/>
        </authorList>
    </citation>
    <scope>NUCLEOTIDE SEQUENCE [LARGE SCALE GENOMIC DNA]</scope>
    <source>
        <strain evidence="3">CGMCC 4.7289</strain>
    </source>
</reference>
<organism evidence="2 3">
    <name type="scientific">Hamadaea flava</name>
    <dbReference type="NCBI Taxonomy" id="1742688"/>
    <lineage>
        <taxon>Bacteria</taxon>
        <taxon>Bacillati</taxon>
        <taxon>Actinomycetota</taxon>
        <taxon>Actinomycetes</taxon>
        <taxon>Micromonosporales</taxon>
        <taxon>Micromonosporaceae</taxon>
        <taxon>Hamadaea</taxon>
    </lineage>
</organism>
<dbReference type="SUPFAM" id="SSF63380">
    <property type="entry name" value="Riboflavin synthase domain-like"/>
    <property type="match status" value="1"/>
</dbReference>
<dbReference type="PANTHER" id="PTHR30157">
    <property type="entry name" value="FERRIC REDUCTASE, NADPH-DEPENDENT"/>
    <property type="match status" value="1"/>
</dbReference>
<dbReference type="Pfam" id="PF04954">
    <property type="entry name" value="SIP"/>
    <property type="match status" value="1"/>
</dbReference>
<evidence type="ECO:0000259" key="1">
    <source>
        <dbReference type="PROSITE" id="PS51384"/>
    </source>
</evidence>
<dbReference type="InterPro" id="IPR039374">
    <property type="entry name" value="SIP_fam"/>
</dbReference>
<name>A0ABV8LSN7_9ACTN</name>
<dbReference type="PANTHER" id="PTHR30157:SF0">
    <property type="entry name" value="NADPH-DEPENDENT FERRIC-CHELATE REDUCTASE"/>
    <property type="match status" value="1"/>
</dbReference>